<feature type="transmembrane region" description="Helical" evidence="3">
    <location>
        <begin position="80"/>
        <end position="102"/>
    </location>
</feature>
<dbReference type="InterPro" id="IPR043130">
    <property type="entry name" value="CDP-OH_PTrfase_TM_dom"/>
</dbReference>
<feature type="transmembrane region" description="Helical" evidence="3">
    <location>
        <begin position="152"/>
        <end position="182"/>
    </location>
</feature>
<keyword evidence="1 2" id="KW-0808">Transferase</keyword>
<proteinExistence type="inferred from homology"/>
<dbReference type="EMBL" id="BSDY01000002">
    <property type="protein sequence ID" value="GLI55127.1"/>
    <property type="molecule type" value="Genomic_DNA"/>
</dbReference>
<keyword evidence="3" id="KW-0472">Membrane</keyword>
<sequence length="193" mass="21630">MLDTHGRKYFQPLIYQVAKVFMKYNMSANQVTVIAFLLGISTGVFAFYGMGVIGVVIMWISGLLDAVDGTIAREKGSTPFGTVLDMTFDRLVEIAIIIGLALRYPGEQFQLLLLTCSIIFSMTVFLTTGMMAEKKGQKSFYYQAGVAERTEGFIFFSLMLIFPTYLKVITLIFFGLIVFTALQRMREAARLLS</sequence>
<evidence type="ECO:0000256" key="3">
    <source>
        <dbReference type="SAM" id="Phobius"/>
    </source>
</evidence>
<gene>
    <name evidence="4" type="ORF">PM10SUCC1_06420</name>
</gene>
<keyword evidence="5" id="KW-1185">Reference proteome</keyword>
<feature type="transmembrane region" description="Helical" evidence="3">
    <location>
        <begin position="31"/>
        <end position="60"/>
    </location>
</feature>
<dbReference type="Pfam" id="PF01066">
    <property type="entry name" value="CDP-OH_P_transf"/>
    <property type="match status" value="1"/>
</dbReference>
<name>A0A9W6LLY3_9FUSO</name>
<dbReference type="GO" id="GO:0016780">
    <property type="term" value="F:phosphotransferase activity, for other substituted phosphate groups"/>
    <property type="evidence" value="ECO:0007669"/>
    <property type="project" value="InterPro"/>
</dbReference>
<dbReference type="Gene3D" id="1.20.120.1760">
    <property type="match status" value="1"/>
</dbReference>
<evidence type="ECO:0000313" key="4">
    <source>
        <dbReference type="EMBL" id="GLI55127.1"/>
    </source>
</evidence>
<evidence type="ECO:0000313" key="5">
    <source>
        <dbReference type="Proteomes" id="UP001144471"/>
    </source>
</evidence>
<dbReference type="AlphaFoldDB" id="A0A9W6LLY3"/>
<feature type="transmembrane region" description="Helical" evidence="3">
    <location>
        <begin position="109"/>
        <end position="132"/>
    </location>
</feature>
<dbReference type="RefSeq" id="WP_281833393.1">
    <property type="nucleotide sequence ID" value="NZ_BSDY01000002.1"/>
</dbReference>
<dbReference type="GO" id="GO:0016020">
    <property type="term" value="C:membrane"/>
    <property type="evidence" value="ECO:0007669"/>
    <property type="project" value="InterPro"/>
</dbReference>
<comment type="caution">
    <text evidence="4">The sequence shown here is derived from an EMBL/GenBank/DDBJ whole genome shotgun (WGS) entry which is preliminary data.</text>
</comment>
<dbReference type="Proteomes" id="UP001144471">
    <property type="component" value="Unassembled WGS sequence"/>
</dbReference>
<organism evidence="4 5">
    <name type="scientific">Propionigenium maris DSM 9537</name>
    <dbReference type="NCBI Taxonomy" id="1123000"/>
    <lineage>
        <taxon>Bacteria</taxon>
        <taxon>Fusobacteriati</taxon>
        <taxon>Fusobacteriota</taxon>
        <taxon>Fusobacteriia</taxon>
        <taxon>Fusobacteriales</taxon>
        <taxon>Fusobacteriaceae</taxon>
        <taxon>Propionigenium</taxon>
    </lineage>
</organism>
<evidence type="ECO:0000256" key="1">
    <source>
        <dbReference type="ARBA" id="ARBA00022679"/>
    </source>
</evidence>
<dbReference type="GO" id="GO:0008654">
    <property type="term" value="P:phospholipid biosynthetic process"/>
    <property type="evidence" value="ECO:0007669"/>
    <property type="project" value="InterPro"/>
</dbReference>
<comment type="similarity">
    <text evidence="2">Belongs to the CDP-alcohol phosphatidyltransferase class-I family.</text>
</comment>
<keyword evidence="3" id="KW-1133">Transmembrane helix</keyword>
<reference evidence="4" key="1">
    <citation type="submission" date="2022-12" db="EMBL/GenBank/DDBJ databases">
        <title>Reference genome sequencing for broad-spectrum identification of bacterial and archaeal isolates by mass spectrometry.</title>
        <authorList>
            <person name="Sekiguchi Y."/>
            <person name="Tourlousse D.M."/>
        </authorList>
    </citation>
    <scope>NUCLEOTIDE SEQUENCE</scope>
    <source>
        <strain evidence="4">10succ1</strain>
    </source>
</reference>
<dbReference type="PROSITE" id="PS00379">
    <property type="entry name" value="CDP_ALCOHOL_P_TRANSF"/>
    <property type="match status" value="1"/>
</dbReference>
<dbReference type="InterPro" id="IPR000462">
    <property type="entry name" value="CDP-OH_P_trans"/>
</dbReference>
<keyword evidence="3" id="KW-0812">Transmembrane</keyword>
<evidence type="ECO:0000256" key="2">
    <source>
        <dbReference type="RuleBase" id="RU003750"/>
    </source>
</evidence>
<dbReference type="InterPro" id="IPR048254">
    <property type="entry name" value="CDP_ALCOHOL_P_TRANSF_CS"/>
</dbReference>
<evidence type="ECO:0008006" key="6">
    <source>
        <dbReference type="Google" id="ProtNLM"/>
    </source>
</evidence>
<protein>
    <recommendedName>
        <fullName evidence="6">Phosphatidylglycerophosphate synthase</fullName>
    </recommendedName>
</protein>
<accession>A0A9W6LLY3</accession>